<evidence type="ECO:0000313" key="3">
    <source>
        <dbReference type="EMBL" id="KAB2628180.1"/>
    </source>
</evidence>
<accession>A0A5N5HRN1</accession>
<organism evidence="3 4">
    <name type="scientific">Pyrus ussuriensis x Pyrus communis</name>
    <dbReference type="NCBI Taxonomy" id="2448454"/>
    <lineage>
        <taxon>Eukaryota</taxon>
        <taxon>Viridiplantae</taxon>
        <taxon>Streptophyta</taxon>
        <taxon>Embryophyta</taxon>
        <taxon>Tracheophyta</taxon>
        <taxon>Spermatophyta</taxon>
        <taxon>Magnoliopsida</taxon>
        <taxon>eudicotyledons</taxon>
        <taxon>Gunneridae</taxon>
        <taxon>Pentapetalae</taxon>
        <taxon>rosids</taxon>
        <taxon>fabids</taxon>
        <taxon>Rosales</taxon>
        <taxon>Rosaceae</taxon>
        <taxon>Amygdaloideae</taxon>
        <taxon>Maleae</taxon>
        <taxon>Pyrus</taxon>
    </lineage>
</organism>
<name>A0A5N5HRN1_9ROSA</name>
<dbReference type="Proteomes" id="UP000327157">
    <property type="component" value="Chromosome 8"/>
</dbReference>
<dbReference type="Gene3D" id="3.60.21.10">
    <property type="match status" value="1"/>
</dbReference>
<dbReference type="AlphaFoldDB" id="A0A5N5HRN1"/>
<dbReference type="SUPFAM" id="SSF56300">
    <property type="entry name" value="Metallo-dependent phosphatases"/>
    <property type="match status" value="1"/>
</dbReference>
<evidence type="ECO:0000313" key="4">
    <source>
        <dbReference type="Proteomes" id="UP000327157"/>
    </source>
</evidence>
<dbReference type="PANTHER" id="PTHR22953:SF35">
    <property type="entry name" value="FE(3+)-ZN(2+) PURPLE ACID PHOSPHATASE 12"/>
    <property type="match status" value="1"/>
</dbReference>
<dbReference type="InterPro" id="IPR039331">
    <property type="entry name" value="PAPs-like"/>
</dbReference>
<dbReference type="GO" id="GO:0003993">
    <property type="term" value="F:acid phosphatase activity"/>
    <property type="evidence" value="ECO:0007669"/>
    <property type="project" value="InterPro"/>
</dbReference>
<dbReference type="Pfam" id="PF14008">
    <property type="entry name" value="Metallophos_C"/>
    <property type="match status" value="1"/>
</dbReference>
<keyword evidence="1" id="KW-0732">Signal</keyword>
<evidence type="ECO:0000256" key="1">
    <source>
        <dbReference type="ARBA" id="ARBA00022729"/>
    </source>
</evidence>
<evidence type="ECO:0000259" key="2">
    <source>
        <dbReference type="Pfam" id="PF14008"/>
    </source>
</evidence>
<reference evidence="3 4" key="1">
    <citation type="submission" date="2019-09" db="EMBL/GenBank/DDBJ databases">
        <authorList>
            <person name="Ou C."/>
        </authorList>
    </citation>
    <scope>NUCLEOTIDE SEQUENCE [LARGE SCALE GENOMIC DNA]</scope>
    <source>
        <strain evidence="3">S2</strain>
        <tissue evidence="3">Leaf</tissue>
    </source>
</reference>
<sequence>MTVQYIRPISKHADHDPLLSKGDIVEEQILKQFGRVIIFSWHFNKKRRFWGRVTTYRDLGQTHDSNRILSHYELNPMKGQTTAGNHEIDFVLSLYGERKYTPRYKWLEKELPKVNKTVTPWLIVLMHSHSPLYNSYVHHYMEGESFRVMYQEYVPYTCLRTICLNYIGFRNECFHHRNGYQMLPTTFRRLCTPISDQSAPVYITIGGNLEGLVTEMSEPQLSYSAFREVSFGHRIFNIKNRTHGFFSWHRNQDGYAVEADSLWLKDRYWNRLEESSSLAVFSLPSRPCRLSAQVFTHLPYHCKFKCSRDGRMRKVSCNHCIALYSSS</sequence>
<dbReference type="EMBL" id="SMOL01000148">
    <property type="protein sequence ID" value="KAB2628180.1"/>
    <property type="molecule type" value="Genomic_DNA"/>
</dbReference>
<keyword evidence="4" id="KW-1185">Reference proteome</keyword>
<reference evidence="3 4" key="3">
    <citation type="submission" date="2019-11" db="EMBL/GenBank/DDBJ databases">
        <title>A de novo genome assembly of a pear dwarfing rootstock.</title>
        <authorList>
            <person name="Wang F."/>
            <person name="Wang J."/>
            <person name="Li S."/>
            <person name="Zhang Y."/>
            <person name="Fang M."/>
            <person name="Ma L."/>
            <person name="Zhao Y."/>
            <person name="Jiang S."/>
        </authorList>
    </citation>
    <scope>NUCLEOTIDE SEQUENCE [LARGE SCALE GENOMIC DNA]</scope>
    <source>
        <strain evidence="3">S2</strain>
        <tissue evidence="3">Leaf</tissue>
    </source>
</reference>
<dbReference type="InterPro" id="IPR029052">
    <property type="entry name" value="Metallo-depent_PP-like"/>
</dbReference>
<dbReference type="OrthoDB" id="45007at2759"/>
<proteinExistence type="predicted"/>
<comment type="caution">
    <text evidence="3">The sequence shown here is derived from an EMBL/GenBank/DDBJ whole genome shotgun (WGS) entry which is preliminary data.</text>
</comment>
<reference evidence="4" key="2">
    <citation type="submission" date="2019-10" db="EMBL/GenBank/DDBJ databases">
        <title>A de novo genome assembly of a pear dwarfing rootstock.</title>
        <authorList>
            <person name="Wang F."/>
            <person name="Wang J."/>
            <person name="Li S."/>
            <person name="Zhang Y."/>
            <person name="Fang M."/>
            <person name="Ma L."/>
            <person name="Zhao Y."/>
            <person name="Jiang S."/>
        </authorList>
    </citation>
    <scope>NUCLEOTIDE SEQUENCE [LARGE SCALE GENOMIC DNA]</scope>
</reference>
<gene>
    <name evidence="3" type="ORF">D8674_032975</name>
</gene>
<feature type="domain" description="Purple acid phosphatase C-terminal" evidence="2">
    <location>
        <begin position="199"/>
        <end position="256"/>
    </location>
</feature>
<dbReference type="InterPro" id="IPR025733">
    <property type="entry name" value="PAPs_C"/>
</dbReference>
<protein>
    <submittedName>
        <fullName evidence="3">Purple acid phosphatase 2-like</fullName>
    </submittedName>
</protein>
<dbReference type="PANTHER" id="PTHR22953">
    <property type="entry name" value="ACID PHOSPHATASE RELATED"/>
    <property type="match status" value="1"/>
</dbReference>